<feature type="region of interest" description="Disordered" evidence="1">
    <location>
        <begin position="1"/>
        <end position="75"/>
    </location>
</feature>
<evidence type="ECO:0000313" key="3">
    <source>
        <dbReference type="RefSeq" id="XP_033455591.1"/>
    </source>
</evidence>
<feature type="compositionally biased region" description="Low complexity" evidence="1">
    <location>
        <begin position="1"/>
        <end position="16"/>
    </location>
</feature>
<reference evidence="3" key="2">
    <citation type="submission" date="2020-04" db="EMBL/GenBank/DDBJ databases">
        <authorList>
            <consortium name="NCBI Genome Project"/>
        </authorList>
    </citation>
    <scope>NUCLEOTIDE SEQUENCE</scope>
    <source>
        <strain evidence="3">CBS 342.82</strain>
    </source>
</reference>
<keyword evidence="2" id="KW-1185">Reference proteome</keyword>
<evidence type="ECO:0000313" key="2">
    <source>
        <dbReference type="Proteomes" id="UP000504637"/>
    </source>
</evidence>
<dbReference type="AlphaFoldDB" id="A0A6J3LRY0"/>
<dbReference type="GeneID" id="54366382"/>
<feature type="compositionally biased region" description="Basic and acidic residues" evidence="1">
    <location>
        <begin position="54"/>
        <end position="72"/>
    </location>
</feature>
<name>A0A6J3LRY0_9PEZI</name>
<proteinExistence type="predicted"/>
<protein>
    <recommendedName>
        <fullName evidence="4">Conidiation-specific expression protein</fullName>
    </recommendedName>
</protein>
<dbReference type="OrthoDB" id="3878511at2759"/>
<feature type="compositionally biased region" description="Polar residues" evidence="1">
    <location>
        <begin position="17"/>
        <end position="36"/>
    </location>
</feature>
<gene>
    <name evidence="3" type="ORF">K489DRAFT_435011</name>
</gene>
<reference evidence="3" key="3">
    <citation type="submission" date="2025-08" db="UniProtKB">
        <authorList>
            <consortium name="RefSeq"/>
        </authorList>
    </citation>
    <scope>IDENTIFICATION</scope>
    <source>
        <strain evidence="3">CBS 342.82</strain>
    </source>
</reference>
<accession>A0A6J3LRY0</accession>
<reference evidence="3" key="1">
    <citation type="submission" date="2020-01" db="EMBL/GenBank/DDBJ databases">
        <authorList>
            <consortium name="DOE Joint Genome Institute"/>
            <person name="Haridas S."/>
            <person name="Albert R."/>
            <person name="Binder M."/>
            <person name="Bloem J."/>
            <person name="Labutti K."/>
            <person name="Salamov A."/>
            <person name="Andreopoulos B."/>
            <person name="Baker S.E."/>
            <person name="Barry K."/>
            <person name="Bills G."/>
            <person name="Bluhm B.H."/>
            <person name="Cannon C."/>
            <person name="Castanera R."/>
            <person name="Culley D.E."/>
            <person name="Daum C."/>
            <person name="Ezra D."/>
            <person name="Gonzalez J.B."/>
            <person name="Henrissat B."/>
            <person name="Kuo A."/>
            <person name="Liang C."/>
            <person name="Lipzen A."/>
            <person name="Lutzoni F."/>
            <person name="Magnuson J."/>
            <person name="Mondo S."/>
            <person name="Nolan M."/>
            <person name="Ohm R."/>
            <person name="Pangilinan J."/>
            <person name="Park H.-J."/>
            <person name="Ramirez L."/>
            <person name="Alfaro M."/>
            <person name="Sun H."/>
            <person name="Tritt A."/>
            <person name="Yoshinaga Y."/>
            <person name="Zwiers L.-H."/>
            <person name="Turgeon B.G."/>
            <person name="Goodwin S.B."/>
            <person name="Spatafora J.W."/>
            <person name="Crous P.W."/>
            <person name="Grigoriev I.V."/>
        </authorList>
    </citation>
    <scope>NUCLEOTIDE SEQUENCE</scope>
    <source>
        <strain evidence="3">CBS 342.82</strain>
    </source>
</reference>
<organism evidence="3">
    <name type="scientific">Dissoconium aciculare CBS 342.82</name>
    <dbReference type="NCBI Taxonomy" id="1314786"/>
    <lineage>
        <taxon>Eukaryota</taxon>
        <taxon>Fungi</taxon>
        <taxon>Dikarya</taxon>
        <taxon>Ascomycota</taxon>
        <taxon>Pezizomycotina</taxon>
        <taxon>Dothideomycetes</taxon>
        <taxon>Dothideomycetidae</taxon>
        <taxon>Mycosphaerellales</taxon>
        <taxon>Dissoconiaceae</taxon>
        <taxon>Dissoconium</taxon>
    </lineage>
</organism>
<evidence type="ECO:0008006" key="4">
    <source>
        <dbReference type="Google" id="ProtNLM"/>
    </source>
</evidence>
<sequence length="97" mass="10477">MSSSSNNASVSPDSTSRASMSSTRNSLEKTLSNTQTSSSSPRRSSDVRFNNLEQFKRGGDNYESRRASHADMHAPSGLFGGWFNSTFKGYQGKTGGN</sequence>
<dbReference type="Proteomes" id="UP000504637">
    <property type="component" value="Unplaced"/>
</dbReference>
<dbReference type="RefSeq" id="XP_033455591.1">
    <property type="nucleotide sequence ID" value="XM_033608582.1"/>
</dbReference>
<evidence type="ECO:0000256" key="1">
    <source>
        <dbReference type="SAM" id="MobiDB-lite"/>
    </source>
</evidence>